<dbReference type="EMBL" id="OW152816">
    <property type="protein sequence ID" value="CAH2065900.1"/>
    <property type="molecule type" value="Genomic_DNA"/>
</dbReference>
<dbReference type="Proteomes" id="UP000837857">
    <property type="component" value="Chromosome 4"/>
</dbReference>
<feature type="region of interest" description="Disordered" evidence="1">
    <location>
        <begin position="1"/>
        <end position="42"/>
    </location>
</feature>
<name>A0ABN8IUI6_9NEOP</name>
<organism evidence="2 3">
    <name type="scientific">Iphiclides podalirius</name>
    <name type="common">scarce swallowtail</name>
    <dbReference type="NCBI Taxonomy" id="110791"/>
    <lineage>
        <taxon>Eukaryota</taxon>
        <taxon>Metazoa</taxon>
        <taxon>Ecdysozoa</taxon>
        <taxon>Arthropoda</taxon>
        <taxon>Hexapoda</taxon>
        <taxon>Insecta</taxon>
        <taxon>Pterygota</taxon>
        <taxon>Neoptera</taxon>
        <taxon>Endopterygota</taxon>
        <taxon>Lepidoptera</taxon>
        <taxon>Glossata</taxon>
        <taxon>Ditrysia</taxon>
        <taxon>Papilionoidea</taxon>
        <taxon>Papilionidae</taxon>
        <taxon>Papilioninae</taxon>
        <taxon>Iphiclides</taxon>
    </lineage>
</organism>
<evidence type="ECO:0000313" key="3">
    <source>
        <dbReference type="Proteomes" id="UP000837857"/>
    </source>
</evidence>
<accession>A0ABN8IUI6</accession>
<keyword evidence="3" id="KW-1185">Reference proteome</keyword>
<evidence type="ECO:0000313" key="2">
    <source>
        <dbReference type="EMBL" id="CAH2065900.1"/>
    </source>
</evidence>
<gene>
    <name evidence="2" type="ORF">IPOD504_LOCUS13186</name>
</gene>
<feature type="non-terminal residue" evidence="2">
    <location>
        <position position="77"/>
    </location>
</feature>
<evidence type="ECO:0000256" key="1">
    <source>
        <dbReference type="SAM" id="MobiDB-lite"/>
    </source>
</evidence>
<sequence>MALRNCTFDWSADSFPSPRARPGKRPGGVATRRPSPRPSSLPALESVCGFPFVFMLISPAISCPAERFRIPGESGAR</sequence>
<protein>
    <submittedName>
        <fullName evidence="2">Uncharacterized protein</fullName>
    </submittedName>
</protein>
<reference evidence="2" key="1">
    <citation type="submission" date="2022-03" db="EMBL/GenBank/DDBJ databases">
        <authorList>
            <person name="Martin H S."/>
        </authorList>
    </citation>
    <scope>NUCLEOTIDE SEQUENCE</scope>
</reference>
<proteinExistence type="predicted"/>